<accession>A0A6A3VDM1</accession>
<proteinExistence type="predicted"/>
<keyword evidence="2" id="KW-1185">Reference proteome</keyword>
<dbReference type="Proteomes" id="UP000433483">
    <property type="component" value="Unassembled WGS sequence"/>
</dbReference>
<gene>
    <name evidence="1" type="ORF">PF005_g29872</name>
</gene>
<dbReference type="AlphaFoldDB" id="A0A6A3VDM1"/>
<organism evidence="1 2">
    <name type="scientific">Phytophthora fragariae</name>
    <dbReference type="NCBI Taxonomy" id="53985"/>
    <lineage>
        <taxon>Eukaryota</taxon>
        <taxon>Sar</taxon>
        <taxon>Stramenopiles</taxon>
        <taxon>Oomycota</taxon>
        <taxon>Peronosporomycetes</taxon>
        <taxon>Peronosporales</taxon>
        <taxon>Peronosporaceae</taxon>
        <taxon>Phytophthora</taxon>
    </lineage>
</organism>
<reference evidence="1 2" key="1">
    <citation type="submission" date="2018-08" db="EMBL/GenBank/DDBJ databases">
        <title>Genomic investigation of the strawberry pathogen Phytophthora fragariae indicates pathogenicity is determined by transcriptional variation in three key races.</title>
        <authorList>
            <person name="Adams T.M."/>
            <person name="Armitage A.D."/>
            <person name="Sobczyk M.K."/>
            <person name="Bates H.J."/>
            <person name="Dunwell J.M."/>
            <person name="Nellist C.F."/>
            <person name="Harrison R.J."/>
        </authorList>
    </citation>
    <scope>NUCLEOTIDE SEQUENCE [LARGE SCALE GENOMIC DNA]</scope>
    <source>
        <strain evidence="1 2">NOV-27</strain>
    </source>
</reference>
<sequence>MRKGSATFCSSGSTACPSSTAVHLRAGWSLGGVQNTYLRYEAAGDMHVGRTVAGLPTESYKFLTLAPHFDCRDASVETGIKLMFPGLPERLGYIAEYCLASQVYHSSFLRGTLSPKHHLLETPIFQDDNLLSLLSTRVKIGDGCAEERLRPTSVPPHVAILCEMKWLKDGLLETLSKIEEARAGTVQDIMAELEKRAIGAGTVTYDGLHDAIRRCLQETGVADLVEKLTTTSAPGTNSTEEERESQPCHYWGGKFRRVPTEYDIPDCSVRHVWLLWLCGNKAKQVPPLRLLDGHDMPSRKLQKRLSQLRYVMRKIESCATSKGLLQRTLTIEEATQVFLDCADSVAVPDTIEQSRKRRRGQLSWATVGKLLRKQAKTTAS</sequence>
<dbReference type="PROSITE" id="PS51257">
    <property type="entry name" value="PROKAR_LIPOPROTEIN"/>
    <property type="match status" value="1"/>
</dbReference>
<dbReference type="EMBL" id="QXGB01004857">
    <property type="protein sequence ID" value="KAE9164796.1"/>
    <property type="molecule type" value="Genomic_DNA"/>
</dbReference>
<protein>
    <submittedName>
        <fullName evidence="1">Uncharacterized protein</fullName>
    </submittedName>
</protein>
<evidence type="ECO:0000313" key="1">
    <source>
        <dbReference type="EMBL" id="KAE9164796.1"/>
    </source>
</evidence>
<evidence type="ECO:0000313" key="2">
    <source>
        <dbReference type="Proteomes" id="UP000433483"/>
    </source>
</evidence>
<name>A0A6A3VDM1_9STRA</name>
<dbReference type="OrthoDB" id="123558at2759"/>
<comment type="caution">
    <text evidence="1">The sequence shown here is derived from an EMBL/GenBank/DDBJ whole genome shotgun (WGS) entry which is preliminary data.</text>
</comment>